<gene>
    <name evidence="3" type="ORF">HMPREF9474_03877</name>
</gene>
<dbReference type="InterPro" id="IPR029787">
    <property type="entry name" value="Nucleotide_cyclase"/>
</dbReference>
<organism evidence="3 4">
    <name type="scientific">Clostridium symbiosum (strain WAL-14163)</name>
    <dbReference type="NCBI Taxonomy" id="742740"/>
    <lineage>
        <taxon>Bacteria</taxon>
        <taxon>Bacillati</taxon>
        <taxon>Bacillota</taxon>
        <taxon>Clostridia</taxon>
        <taxon>Lachnospirales</taxon>
        <taxon>Lachnospiraceae</taxon>
        <taxon>Otoolea</taxon>
    </lineage>
</organism>
<evidence type="ECO:0000313" key="4">
    <source>
        <dbReference type="Proteomes" id="UP000002970"/>
    </source>
</evidence>
<sequence>MKLKFGLRARFILIFLVFSVIISAASGYITQKKYEATILKQYQDNAIQTANLAASFIDGDKFDEYAATLQKDEAYEITQENLNRIRRTQDVVFIYALKVISDTETLYVFDTWDENTPKDSIGRLGGREPYNPEYKGIANALETGKTNDKFEITEITRFGYNATIYAPVLNSMGKAVGVVGIDVAMNDIKSTVNEAVTGLLSVMLLIITLCFLALLVVVQTEFIHPVRVLKNCVQEMANGKLGVQAPVKGNNEISEISRIFNRMSFNISVHMQEITGLNDGYHKFVPLEVFKILQKTDITQIRLGDYKETVLSILSMQINNFDKITEMKESKKLFAYINQIYSETVPGIQKRGGVIGEYYKGGFSAFYQSSCQDVLDSAIIVCQHMNKLKKQGELEESERFSLAFGISHGSVMLGIVGNDDRFSSSLISEQITASEYLKTIAWKYRALILITGTAAEQIPGFEQQYSHRLLGMMYFKTTGKRERFYDVYDGDPSEDREMKELTKEKFEEGVKKFLAREFYEARLCFIEVLKLYRLDYAAREYLYLCNQYYQMEEDAQEIQICIEEC</sequence>
<proteinExistence type="predicted"/>
<dbReference type="SUPFAM" id="SSF55073">
    <property type="entry name" value="Nucleotide cyclase"/>
    <property type="match status" value="1"/>
</dbReference>
<dbReference type="GO" id="GO:0016020">
    <property type="term" value="C:membrane"/>
    <property type="evidence" value="ECO:0007669"/>
    <property type="project" value="InterPro"/>
</dbReference>
<keyword evidence="1" id="KW-1133">Transmembrane helix</keyword>
<reference evidence="3 4" key="1">
    <citation type="submission" date="2010-12" db="EMBL/GenBank/DDBJ databases">
        <title>The Genome Sequence of Clostridium symbiosum strain WAL-14163.</title>
        <authorList>
            <person name="Earl A."/>
            <person name="Ward D."/>
            <person name="Feldgarden M."/>
            <person name="Gevers D."/>
            <person name="Finegold S.M."/>
            <person name="Summanen P.H."/>
            <person name="Molitoris D.R."/>
            <person name="Vaisanen M.L."/>
            <person name="Daigneault M."/>
            <person name="Young S.K."/>
            <person name="Zeng Q."/>
            <person name="Gargeya S."/>
            <person name="Fitzgerald M."/>
            <person name="Haas B."/>
            <person name="Abouelleil A."/>
            <person name="Alvarado L."/>
            <person name="Arachchi H.M."/>
            <person name="Berlin A."/>
            <person name="Brown A."/>
            <person name="Chapman S.B."/>
            <person name="Chen Z."/>
            <person name="Dunbar C."/>
            <person name="Freedman E."/>
            <person name="Gearin G."/>
            <person name="Gellesch M."/>
            <person name="Goldberg J."/>
            <person name="Griggs A."/>
            <person name="Gujja S."/>
            <person name="Heilman E."/>
            <person name="Heiman D."/>
            <person name="Howarth C."/>
            <person name="Larson L."/>
            <person name="Lui A."/>
            <person name="MacDonald P.J.P."/>
            <person name="Mehta T."/>
            <person name="Montmayeur A."/>
            <person name="Murphy C."/>
            <person name="Neiman D."/>
            <person name="Pearson M."/>
            <person name="Priest M."/>
            <person name="Roberts A."/>
            <person name="Saif S."/>
            <person name="Shea T."/>
            <person name="Shenoy N."/>
            <person name="Sisk P."/>
            <person name="Stolte C."/>
            <person name="Sykes S."/>
            <person name="White J."/>
            <person name="Yandava C."/>
            <person name="Nusbaum C."/>
            <person name="Birren B."/>
        </authorList>
    </citation>
    <scope>NUCLEOTIDE SEQUENCE [LARGE SCALE GENOMIC DNA]</scope>
    <source>
        <strain evidence="3 4">WAL-14163</strain>
    </source>
</reference>
<dbReference type="Gene3D" id="6.10.340.10">
    <property type="match status" value="1"/>
</dbReference>
<dbReference type="SMART" id="SM00304">
    <property type="entry name" value="HAMP"/>
    <property type="match status" value="1"/>
</dbReference>
<dbReference type="SUPFAM" id="SSF158472">
    <property type="entry name" value="HAMP domain-like"/>
    <property type="match status" value="1"/>
</dbReference>
<dbReference type="CDD" id="cd06225">
    <property type="entry name" value="HAMP"/>
    <property type="match status" value="1"/>
</dbReference>
<dbReference type="HOGENOM" id="CLU_483727_0_0_9"/>
<keyword evidence="4" id="KW-1185">Reference proteome</keyword>
<accession>E7GSI2</accession>
<dbReference type="RefSeq" id="WP_003503807.1">
    <property type="nucleotide sequence ID" value="NZ_GL834317.1"/>
</dbReference>
<dbReference type="Proteomes" id="UP000002970">
    <property type="component" value="Unassembled WGS sequence"/>
</dbReference>
<dbReference type="PROSITE" id="PS50885">
    <property type="entry name" value="HAMP"/>
    <property type="match status" value="1"/>
</dbReference>
<keyword evidence="1" id="KW-0472">Membrane</keyword>
<dbReference type="STRING" id="1512.GCA_900049235_04188"/>
<dbReference type="AlphaFoldDB" id="E7GSI2"/>
<dbReference type="GO" id="GO:0007165">
    <property type="term" value="P:signal transduction"/>
    <property type="evidence" value="ECO:0007669"/>
    <property type="project" value="InterPro"/>
</dbReference>
<dbReference type="eggNOG" id="COG2114">
    <property type="taxonomic scope" value="Bacteria"/>
</dbReference>
<comment type="caution">
    <text evidence="3">The sequence shown here is derived from an EMBL/GenBank/DDBJ whole genome shotgun (WGS) entry which is preliminary data.</text>
</comment>
<keyword evidence="1" id="KW-0812">Transmembrane</keyword>
<evidence type="ECO:0000256" key="1">
    <source>
        <dbReference type="SAM" id="Phobius"/>
    </source>
</evidence>
<evidence type="ECO:0000313" key="3">
    <source>
        <dbReference type="EMBL" id="EGA92201.1"/>
    </source>
</evidence>
<evidence type="ECO:0000259" key="2">
    <source>
        <dbReference type="PROSITE" id="PS50885"/>
    </source>
</evidence>
<dbReference type="Gene3D" id="3.30.70.1230">
    <property type="entry name" value="Nucleotide cyclase"/>
    <property type="match status" value="1"/>
</dbReference>
<feature type="domain" description="HAMP" evidence="2">
    <location>
        <begin position="220"/>
        <end position="272"/>
    </location>
</feature>
<dbReference type="SUPFAM" id="SSF103190">
    <property type="entry name" value="Sensory domain-like"/>
    <property type="match status" value="1"/>
</dbReference>
<dbReference type="Pfam" id="PF00672">
    <property type="entry name" value="HAMP"/>
    <property type="match status" value="1"/>
</dbReference>
<protein>
    <recommendedName>
        <fullName evidence="2">HAMP domain-containing protein</fullName>
    </recommendedName>
</protein>
<feature type="transmembrane region" description="Helical" evidence="1">
    <location>
        <begin position="195"/>
        <end position="218"/>
    </location>
</feature>
<name>E7GSI2_CLOS6</name>
<dbReference type="InterPro" id="IPR003660">
    <property type="entry name" value="HAMP_dom"/>
</dbReference>
<dbReference type="EMBL" id="ADLQ01000084">
    <property type="protein sequence ID" value="EGA92201.1"/>
    <property type="molecule type" value="Genomic_DNA"/>
</dbReference>
<dbReference type="InterPro" id="IPR029151">
    <property type="entry name" value="Sensor-like_sf"/>
</dbReference>
<dbReference type="eggNOG" id="COG3290">
    <property type="taxonomic scope" value="Bacteria"/>
</dbReference>